<organism evidence="1 2">
    <name type="scientific">Thalassolituus maritimus</name>
    <dbReference type="NCBI Taxonomy" id="484498"/>
    <lineage>
        <taxon>Bacteria</taxon>
        <taxon>Pseudomonadati</taxon>
        <taxon>Pseudomonadota</taxon>
        <taxon>Gammaproteobacteria</taxon>
        <taxon>Oceanospirillales</taxon>
        <taxon>Oceanospirillaceae</taxon>
        <taxon>Thalassolituus</taxon>
    </lineage>
</organism>
<dbReference type="STRING" id="484498.SAMN05421686_10139"/>
<reference evidence="2" key="1">
    <citation type="submission" date="2017-01" db="EMBL/GenBank/DDBJ databases">
        <authorList>
            <person name="Varghese N."/>
            <person name="Submissions S."/>
        </authorList>
    </citation>
    <scope>NUCLEOTIDE SEQUENCE [LARGE SCALE GENOMIC DNA]</scope>
    <source>
        <strain evidence="2">DSM 24913</strain>
    </source>
</reference>
<gene>
    <name evidence="1" type="ORF">SAMN05421686_10139</name>
</gene>
<sequence length="340" mass="37812">MSITQFVASTGARMRVFDLGRRIAKIGLSEFEAIEDLARPYPTPYLRHAWVGILSWNPDEPGQHNIWFLKLPLDEQNILQPGPRDQFLQHWLRVVQHPDKDHGEAPCAFKPDGNRMSYFHSIALKTLKQPETQYYATARAYFSGDTGWQNWQQLGLQGIAEVVARLDESNNSELLQKALPEMDNAGASVPRNVLLGFLENAEPDVNLTIALTDSLAEAMKGQPDATALALYCRAMSQSVSVNHRREVLQLVLQHPLASEVEILSAVGSRCWNDLEGDTLSLYLEKLAQAGQDVFLALVADLMTLPGKRKQILEAFRNPQRSDELGAAIGVLMSAARSGVQ</sequence>
<dbReference type="EMBL" id="FTOH01000001">
    <property type="protein sequence ID" value="SIS41011.1"/>
    <property type="molecule type" value="Genomic_DNA"/>
</dbReference>
<keyword evidence="2" id="KW-1185">Reference proteome</keyword>
<evidence type="ECO:0000313" key="2">
    <source>
        <dbReference type="Proteomes" id="UP000185639"/>
    </source>
</evidence>
<name>A0A1N7IVK5_9GAMM</name>
<dbReference type="Proteomes" id="UP000185639">
    <property type="component" value="Unassembled WGS sequence"/>
</dbReference>
<dbReference type="RefSeq" id="WP_084188445.1">
    <property type="nucleotide sequence ID" value="NZ_CAJWBH010000022.1"/>
</dbReference>
<protein>
    <recommendedName>
        <fullName evidence="3">DUF3549 domain-containing protein</fullName>
    </recommendedName>
</protein>
<accession>A0A1N7IVK5</accession>
<dbReference type="Pfam" id="PF12069">
    <property type="entry name" value="DUF3549"/>
    <property type="match status" value="1"/>
</dbReference>
<dbReference type="InterPro" id="IPR021936">
    <property type="entry name" value="DUF3549"/>
</dbReference>
<proteinExistence type="predicted"/>
<evidence type="ECO:0008006" key="3">
    <source>
        <dbReference type="Google" id="ProtNLM"/>
    </source>
</evidence>
<dbReference type="OrthoDB" id="5597089at2"/>
<dbReference type="AlphaFoldDB" id="A0A1N7IVK5"/>
<evidence type="ECO:0000313" key="1">
    <source>
        <dbReference type="EMBL" id="SIS41011.1"/>
    </source>
</evidence>